<feature type="compositionally biased region" description="Low complexity" evidence="1">
    <location>
        <begin position="209"/>
        <end position="233"/>
    </location>
</feature>
<dbReference type="PROSITE" id="PS50195">
    <property type="entry name" value="PX"/>
    <property type="match status" value="1"/>
</dbReference>
<feature type="domain" description="PX" evidence="2">
    <location>
        <begin position="1"/>
        <end position="195"/>
    </location>
</feature>
<comment type="caution">
    <text evidence="3">The sequence shown here is derived from an EMBL/GenBank/DDBJ whole genome shotgun (WGS) entry which is preliminary data.</text>
</comment>
<keyword evidence="4" id="KW-1185">Reference proteome</keyword>
<dbReference type="Proteomes" id="UP000193560">
    <property type="component" value="Unassembled WGS sequence"/>
</dbReference>
<reference evidence="3 4" key="1">
    <citation type="submission" date="2016-07" db="EMBL/GenBank/DDBJ databases">
        <title>Pervasive Adenine N6-methylation of Active Genes in Fungi.</title>
        <authorList>
            <consortium name="DOE Joint Genome Institute"/>
            <person name="Mondo S.J."/>
            <person name="Dannebaum R.O."/>
            <person name="Kuo R.C."/>
            <person name="Labutti K."/>
            <person name="Haridas S."/>
            <person name="Kuo A."/>
            <person name="Salamov A."/>
            <person name="Ahrendt S.R."/>
            <person name="Lipzen A."/>
            <person name="Sullivan W."/>
            <person name="Andreopoulos W.B."/>
            <person name="Clum A."/>
            <person name="Lindquist E."/>
            <person name="Daum C."/>
            <person name="Ramamoorthy G.K."/>
            <person name="Gryganskyi A."/>
            <person name="Culley D."/>
            <person name="Magnuson J.K."/>
            <person name="James T.Y."/>
            <person name="O'Malley M.A."/>
            <person name="Stajich J.E."/>
            <person name="Spatafora J.W."/>
            <person name="Visel A."/>
            <person name="Grigoriev I.V."/>
        </authorList>
    </citation>
    <scope>NUCLEOTIDE SEQUENCE [LARGE SCALE GENOMIC DNA]</scope>
    <source>
        <strain evidence="3 4">NRRL 1336</strain>
    </source>
</reference>
<evidence type="ECO:0000313" key="4">
    <source>
        <dbReference type="Proteomes" id="UP000193560"/>
    </source>
</evidence>
<feature type="compositionally biased region" description="Low complexity" evidence="1">
    <location>
        <begin position="432"/>
        <end position="445"/>
    </location>
</feature>
<evidence type="ECO:0000259" key="2">
    <source>
        <dbReference type="PROSITE" id="PS50195"/>
    </source>
</evidence>
<name>A0A1X2ITB7_9FUNG</name>
<dbReference type="SUPFAM" id="SSF64268">
    <property type="entry name" value="PX domain"/>
    <property type="match status" value="1"/>
</dbReference>
<sequence>MNPANESFICSASVLSYERRGKETWYNILIVPRQEPCYTIHRRYQDFVHLSNQLILAFPQYGSRKKYQSCFPCRQGMATDVKSPPPSPVPAGGDLRSFKDHYNHHYHRIMSSCSLPRLSSSILLTPSSSSSTPSAKKLSSSLSYASNDRFLQLIANRKKRQKQLDRYLFDLFRMPAEVHQSSFLFEFLNFRPFLFFPLLQTAHQQLPPSLISSSSPVSTSSSSPSQLLTSPSSSSPPHPAPQSSLSCPLFPRRYSKSLPPSPTLSHVSDLPTPITSVQEPSSSQPSISITKPSGNYNIDNQVDLFPNSIIISLYLGPGSFVSTACSRHHLQFDVLRRSLNQSLSEQGLESLPTSSVLAYNHIATSDRRGALETLTLNQKEPWMEYDHVMELALSHRIAFFASTLPVPENSSLSSSSSSVVLSSSPKKYEASQQKQQKQPTAPATQWNYNKTNLPEDDNKGRVLLISCDKDLQAALNGKWRRLDHVTLSCLAW</sequence>
<dbReference type="Gene3D" id="3.30.1520.10">
    <property type="entry name" value="Phox-like domain"/>
    <property type="match status" value="1"/>
</dbReference>
<dbReference type="AlphaFoldDB" id="A0A1X2ITB7"/>
<accession>A0A1X2ITB7</accession>
<dbReference type="InterPro" id="IPR036871">
    <property type="entry name" value="PX_dom_sf"/>
</dbReference>
<feature type="compositionally biased region" description="Low complexity" evidence="1">
    <location>
        <begin position="275"/>
        <end position="293"/>
    </location>
</feature>
<feature type="region of interest" description="Disordered" evidence="1">
    <location>
        <begin position="426"/>
        <end position="453"/>
    </location>
</feature>
<dbReference type="OrthoDB" id="2279956at2759"/>
<feature type="region of interest" description="Disordered" evidence="1">
    <location>
        <begin position="209"/>
        <end position="245"/>
    </location>
</feature>
<dbReference type="InterPro" id="IPR001683">
    <property type="entry name" value="PX_dom"/>
</dbReference>
<dbReference type="GO" id="GO:0035091">
    <property type="term" value="F:phosphatidylinositol binding"/>
    <property type="evidence" value="ECO:0007669"/>
    <property type="project" value="InterPro"/>
</dbReference>
<proteinExistence type="predicted"/>
<feature type="region of interest" description="Disordered" evidence="1">
    <location>
        <begin position="258"/>
        <end position="293"/>
    </location>
</feature>
<evidence type="ECO:0000256" key="1">
    <source>
        <dbReference type="SAM" id="MobiDB-lite"/>
    </source>
</evidence>
<organism evidence="3 4">
    <name type="scientific">Absidia repens</name>
    <dbReference type="NCBI Taxonomy" id="90262"/>
    <lineage>
        <taxon>Eukaryota</taxon>
        <taxon>Fungi</taxon>
        <taxon>Fungi incertae sedis</taxon>
        <taxon>Mucoromycota</taxon>
        <taxon>Mucoromycotina</taxon>
        <taxon>Mucoromycetes</taxon>
        <taxon>Mucorales</taxon>
        <taxon>Cunninghamellaceae</taxon>
        <taxon>Absidia</taxon>
    </lineage>
</organism>
<protein>
    <recommendedName>
        <fullName evidence="2">PX domain-containing protein</fullName>
    </recommendedName>
</protein>
<gene>
    <name evidence="3" type="ORF">BCR42DRAFT_161334</name>
</gene>
<evidence type="ECO:0000313" key="3">
    <source>
        <dbReference type="EMBL" id="ORZ22029.1"/>
    </source>
</evidence>
<dbReference type="EMBL" id="MCGE01000004">
    <property type="protein sequence ID" value="ORZ22029.1"/>
    <property type="molecule type" value="Genomic_DNA"/>
</dbReference>